<reference evidence="8" key="3">
    <citation type="submission" date="2022-06" db="UniProtKB">
        <authorList>
            <consortium name="EnsemblMetazoa"/>
        </authorList>
    </citation>
    <scope>IDENTIFICATION</scope>
</reference>
<protein>
    <recommendedName>
        <fullName evidence="2">Transmembrane protein 267</fullName>
    </recommendedName>
</protein>
<reference evidence="9" key="1">
    <citation type="journal article" date="2020" name="PLoS Negl. Trop. Dis.">
        <title>High-quality nuclear genome for Sarcoptes scabiei-A critical resource for a neglected parasite.</title>
        <authorList>
            <person name="Korhonen P.K."/>
            <person name="Gasser R.B."/>
            <person name="Ma G."/>
            <person name="Wang T."/>
            <person name="Stroehlein A.J."/>
            <person name="Young N.D."/>
            <person name="Ang C.S."/>
            <person name="Fernando D.D."/>
            <person name="Lu H.C."/>
            <person name="Taylor S."/>
            <person name="Reynolds S.L."/>
            <person name="Mofiz E."/>
            <person name="Najaraj S.H."/>
            <person name="Gowda H."/>
            <person name="Madugundu A."/>
            <person name="Renuse S."/>
            <person name="Holt D."/>
            <person name="Pandey A."/>
            <person name="Papenfuss A.T."/>
            <person name="Fischer K."/>
        </authorList>
    </citation>
    <scope>NUCLEOTIDE SEQUENCE [LARGE SCALE GENOMIC DNA]</scope>
</reference>
<sequence length="252" mass="29386">MFIKFSLFYAINYGLFLIFAMIGEHLANRIGSSSNIVHKYLFAIIDNLIHSMHSFLSWQILIGLKLFDQRFSTFLVTQQNRLRIIKDLLLTALMASMIDLDHFIEAKSFSILAVQKLRNRPFMHNILLMASLSFVLICLPAKLTNDNDTNDRSSTKYHNKINDRQSHSTDLNRIGWLLLNASFTHLTRDSLRRGFCLRPIIETLRLPKSVYYVQFALFPKLIDSLTNYFAIDFDYSQKTDSDHFDFDEKTIV</sequence>
<evidence type="ECO:0000256" key="1">
    <source>
        <dbReference type="ARBA" id="ARBA00004141"/>
    </source>
</evidence>
<gene>
    <name evidence="7" type="primary">SSS_321g</name>
    <name evidence="7" type="ORF">SSS_321</name>
</gene>
<keyword evidence="9" id="KW-1185">Reference proteome</keyword>
<feature type="transmembrane region" description="Helical" evidence="6">
    <location>
        <begin position="6"/>
        <end position="28"/>
    </location>
</feature>
<keyword evidence="3 6" id="KW-0812">Transmembrane</keyword>
<reference evidence="7" key="2">
    <citation type="submission" date="2020-01" db="EMBL/GenBank/DDBJ databases">
        <authorList>
            <person name="Korhonen P.K.K."/>
            <person name="Guangxu M.G."/>
            <person name="Wang T.W."/>
            <person name="Stroehlein A.J.S."/>
            <person name="Young N.D."/>
            <person name="Ang C.-S.A."/>
            <person name="Fernando D.W.F."/>
            <person name="Lu H.L."/>
            <person name="Taylor S.T."/>
            <person name="Ehtesham M.E.M."/>
            <person name="Najaraj S.H.N."/>
            <person name="Harsha G.H.G."/>
            <person name="Madugundu A.M."/>
            <person name="Renuse S.R."/>
            <person name="Holt D.H."/>
            <person name="Pandey A.P."/>
            <person name="Papenfuss A.P."/>
            <person name="Gasser R.B.G."/>
            <person name="Fischer K.F."/>
        </authorList>
    </citation>
    <scope>NUCLEOTIDE SEQUENCE</scope>
    <source>
        <strain evidence="7">SSS_KF_BRIS2020</strain>
    </source>
</reference>
<feature type="transmembrane region" description="Helical" evidence="6">
    <location>
        <begin position="40"/>
        <end position="64"/>
    </location>
</feature>
<proteinExistence type="predicted"/>
<name>A0A834RGE1_SARSC</name>
<evidence type="ECO:0000256" key="4">
    <source>
        <dbReference type="ARBA" id="ARBA00022989"/>
    </source>
</evidence>
<dbReference type="InterPro" id="IPR026572">
    <property type="entry name" value="TMEM267"/>
</dbReference>
<dbReference type="PANTHER" id="PTHR13628">
    <property type="entry name" value="TRANSMEMBRANE PROTEIN 267"/>
    <property type="match status" value="1"/>
</dbReference>
<evidence type="ECO:0000313" key="8">
    <source>
        <dbReference type="EnsemblMetazoa" id="KAF7495246.1"/>
    </source>
</evidence>
<evidence type="ECO:0000313" key="9">
    <source>
        <dbReference type="Proteomes" id="UP000070412"/>
    </source>
</evidence>
<evidence type="ECO:0000256" key="5">
    <source>
        <dbReference type="ARBA" id="ARBA00023136"/>
    </source>
</evidence>
<evidence type="ECO:0000256" key="2">
    <source>
        <dbReference type="ARBA" id="ARBA00013977"/>
    </source>
</evidence>
<accession>A0A834RGE1</accession>
<evidence type="ECO:0000256" key="3">
    <source>
        <dbReference type="ARBA" id="ARBA00022692"/>
    </source>
</evidence>
<dbReference type="EMBL" id="WVUK01000049">
    <property type="protein sequence ID" value="KAF7495246.1"/>
    <property type="molecule type" value="Genomic_DNA"/>
</dbReference>
<dbReference type="Proteomes" id="UP000070412">
    <property type="component" value="Unassembled WGS sequence"/>
</dbReference>
<dbReference type="GO" id="GO:0016020">
    <property type="term" value="C:membrane"/>
    <property type="evidence" value="ECO:0007669"/>
    <property type="project" value="UniProtKB-SubCell"/>
</dbReference>
<dbReference type="AlphaFoldDB" id="A0A834RGE1"/>
<dbReference type="OrthoDB" id="10014558at2759"/>
<keyword evidence="5 6" id="KW-0472">Membrane</keyword>
<keyword evidence="4 6" id="KW-1133">Transmembrane helix</keyword>
<organism evidence="7">
    <name type="scientific">Sarcoptes scabiei</name>
    <name type="common">Itch mite</name>
    <name type="synonym">Acarus scabiei</name>
    <dbReference type="NCBI Taxonomy" id="52283"/>
    <lineage>
        <taxon>Eukaryota</taxon>
        <taxon>Metazoa</taxon>
        <taxon>Ecdysozoa</taxon>
        <taxon>Arthropoda</taxon>
        <taxon>Chelicerata</taxon>
        <taxon>Arachnida</taxon>
        <taxon>Acari</taxon>
        <taxon>Acariformes</taxon>
        <taxon>Sarcoptiformes</taxon>
        <taxon>Astigmata</taxon>
        <taxon>Psoroptidia</taxon>
        <taxon>Sarcoptoidea</taxon>
        <taxon>Sarcoptidae</taxon>
        <taxon>Sarcoptinae</taxon>
        <taxon>Sarcoptes</taxon>
    </lineage>
</organism>
<evidence type="ECO:0000256" key="6">
    <source>
        <dbReference type="SAM" id="Phobius"/>
    </source>
</evidence>
<evidence type="ECO:0000313" key="7">
    <source>
        <dbReference type="EMBL" id="KAF7495246.1"/>
    </source>
</evidence>
<dbReference type="EnsemblMetazoa" id="SSS_321s_mrna">
    <property type="protein sequence ID" value="KAF7495246.1"/>
    <property type="gene ID" value="SSS_321"/>
</dbReference>
<dbReference type="PANTHER" id="PTHR13628:SF1">
    <property type="entry name" value="TRANSMEMBRANE PROTEIN 267"/>
    <property type="match status" value="1"/>
</dbReference>
<comment type="subcellular location">
    <subcellularLocation>
        <location evidence="1">Membrane</location>
        <topology evidence="1">Multi-pass membrane protein</topology>
    </subcellularLocation>
</comment>